<name>A0A2X0RCE1_9PROT</name>
<reference evidence="4" key="1">
    <citation type="submission" date="2018-05" db="EMBL/GenBank/DDBJ databases">
        <authorList>
            <person name="Lanie J.A."/>
            <person name="Ng W.-L."/>
            <person name="Kazmierczak K.M."/>
            <person name="Andrzejewski T.M."/>
            <person name="Davidsen T.M."/>
            <person name="Wayne K.J."/>
            <person name="Tettelin H."/>
            <person name="Glass J.I."/>
            <person name="Rusch D."/>
            <person name="Podicherti R."/>
            <person name="Tsui H.-C.T."/>
            <person name="Winkler M.E."/>
        </authorList>
    </citation>
    <scope>NUCLEOTIDE SEQUENCE</scope>
    <source>
        <strain evidence="4">KNB</strain>
    </source>
</reference>
<dbReference type="PANTHER" id="PTHR23150">
    <property type="entry name" value="SULFATASE MODIFYING FACTOR 1, 2"/>
    <property type="match status" value="1"/>
</dbReference>
<proteinExistence type="predicted"/>
<feature type="domain" description="Sulfatase-modifying factor enzyme-like" evidence="2">
    <location>
        <begin position="219"/>
        <end position="479"/>
    </location>
</feature>
<dbReference type="GO" id="GO:0120147">
    <property type="term" value="F:formylglycine-generating oxidase activity"/>
    <property type="evidence" value="ECO:0007669"/>
    <property type="project" value="TreeGrafter"/>
</dbReference>
<dbReference type="InterPro" id="IPR013229">
    <property type="entry name" value="PEGA"/>
</dbReference>
<feature type="domain" description="PEGA" evidence="3">
    <location>
        <begin position="29"/>
        <end position="69"/>
    </location>
</feature>
<dbReference type="SUPFAM" id="SSF56436">
    <property type="entry name" value="C-type lectin-like"/>
    <property type="match status" value="1"/>
</dbReference>
<evidence type="ECO:0000259" key="2">
    <source>
        <dbReference type="Pfam" id="PF03781"/>
    </source>
</evidence>
<dbReference type="InterPro" id="IPR042095">
    <property type="entry name" value="SUMF_sf"/>
</dbReference>
<accession>A0A2X0RCE1</accession>
<feature type="chain" id="PRO_5016138652" description="Sulfatase-modifying factor enzyme domain-containing protein" evidence="1">
    <location>
        <begin position="23"/>
        <end position="482"/>
    </location>
</feature>
<keyword evidence="1" id="KW-0732">Signal</keyword>
<dbReference type="Pfam" id="PF08308">
    <property type="entry name" value="PEGA"/>
    <property type="match status" value="1"/>
</dbReference>
<dbReference type="InterPro" id="IPR051043">
    <property type="entry name" value="Sulfatase_Mod_Factor_Kinase"/>
</dbReference>
<evidence type="ECO:0000259" key="3">
    <source>
        <dbReference type="Pfam" id="PF08308"/>
    </source>
</evidence>
<evidence type="ECO:0000313" key="4">
    <source>
        <dbReference type="EMBL" id="SPS05274.1"/>
    </source>
</evidence>
<dbReference type="InterPro" id="IPR005532">
    <property type="entry name" value="SUMF_dom"/>
</dbReference>
<dbReference type="EMBL" id="LS423452">
    <property type="protein sequence ID" value="SPS05274.1"/>
    <property type="molecule type" value="Genomic_DNA"/>
</dbReference>
<dbReference type="InterPro" id="IPR016187">
    <property type="entry name" value="CTDL_fold"/>
</dbReference>
<gene>
    <name evidence="4" type="ORF">NITFAB_0864</name>
</gene>
<organism evidence="4">
    <name type="scientific">Candidatus Nitrotoga fabula</name>
    <dbReference type="NCBI Taxonomy" id="2182327"/>
    <lineage>
        <taxon>Bacteria</taxon>
        <taxon>Pseudomonadati</taxon>
        <taxon>Pseudomonadota</taxon>
        <taxon>Betaproteobacteria</taxon>
        <taxon>Nitrosomonadales</taxon>
        <taxon>Gallionellaceae</taxon>
        <taxon>Candidatus Nitrotoga</taxon>
    </lineage>
</organism>
<sequence>MKAVYISTLLALSFAALTNASAAESTLSVTCRGNDVGAEVLVNGKFKGECPVDVLVPEGRLNLKVQKEVDASTVRQFEQEIRIGDNVTKTVNVVLGVSQPKVGKPHAQDLTRDEMKKGSVLSITCRTDEMNADVYVDGTHRGTCPVDVRVSEGTSKLRVQKKVDAFNERIFEQEVRVGDGVVKNIVVQLDALQLNTAIQQAKPEQAEVKTGKFQDCKYCPEMVVIPAGSFDMGSPDHEAGRNVDEGPVHRVTLPSFAMSETEVTRAQFAVFVHETKHDLGDCWAVNEYGWINPAGRSSDLAVEVSLDNRPVSCVNWFDAQAYVQWLAKKTGKTYRLPTESEWEYAARAGTTTARYWGDDVGQNNANCSDCVHKWDAATNPWEGEQASPVASFKPNAFGLYDMLGNVWEWTEDTYHSNYKGAPADGSAWVQKTAGNDRIVGRVIRGGSFKNHSLFMRSAFRMGIEPIKRYDYRFGIRVVRSLP</sequence>
<dbReference type="Gene3D" id="3.90.1580.10">
    <property type="entry name" value="paralog of FGE (formylglycine-generating enzyme)"/>
    <property type="match status" value="1"/>
</dbReference>
<dbReference type="Pfam" id="PF03781">
    <property type="entry name" value="FGE-sulfatase"/>
    <property type="match status" value="1"/>
</dbReference>
<feature type="signal peptide" evidence="1">
    <location>
        <begin position="1"/>
        <end position="22"/>
    </location>
</feature>
<dbReference type="AlphaFoldDB" id="A0A2X0RCE1"/>
<dbReference type="PANTHER" id="PTHR23150:SF35">
    <property type="entry name" value="BLL6746 PROTEIN"/>
    <property type="match status" value="1"/>
</dbReference>
<evidence type="ECO:0008006" key="5">
    <source>
        <dbReference type="Google" id="ProtNLM"/>
    </source>
</evidence>
<evidence type="ECO:0000256" key="1">
    <source>
        <dbReference type="SAM" id="SignalP"/>
    </source>
</evidence>
<protein>
    <recommendedName>
        <fullName evidence="5">Sulfatase-modifying factor enzyme domain-containing protein</fullName>
    </recommendedName>
</protein>